<evidence type="ECO:0000313" key="2">
    <source>
        <dbReference type="Proteomes" id="UP000019489"/>
    </source>
</evidence>
<dbReference type="STRING" id="1386089.N865_01790"/>
<gene>
    <name evidence="1" type="ORF">N865_01790</name>
</gene>
<sequence>MTMDASAVATIAAALVAALAALTSAWFAQRSAAASRMHTAEALAVKFREPLLQAAFNLQTRIYNILRQGFLRKFTTGPHPERDVAYSIDNTLYLFGQYFCWVEILRRESQFLDPRSRERERAVADQLEKIRDAFASSDVPGATLRIFRGEQRAIGEVLLEPAGGDGPGVARWDCMGYASFVERLGSERLDRWFSPLRADIEAIRSDPGLGRARLVLVQHALLTLVEILDPEAGRTSGRMRERL</sequence>
<dbReference type="EMBL" id="AWSA01000004">
    <property type="protein sequence ID" value="EWT03222.1"/>
    <property type="molecule type" value="Genomic_DNA"/>
</dbReference>
<protein>
    <submittedName>
        <fullName evidence="1">Uncharacterized protein</fullName>
    </submittedName>
</protein>
<dbReference type="eggNOG" id="ENOG5032QYD">
    <property type="taxonomic scope" value="Bacteria"/>
</dbReference>
<accession>W9GDC3</accession>
<organism evidence="1 2">
    <name type="scientific">Intrasporangium oryzae NRRL B-24470</name>
    <dbReference type="NCBI Taxonomy" id="1386089"/>
    <lineage>
        <taxon>Bacteria</taxon>
        <taxon>Bacillati</taxon>
        <taxon>Actinomycetota</taxon>
        <taxon>Actinomycetes</taxon>
        <taxon>Micrococcales</taxon>
        <taxon>Intrasporangiaceae</taxon>
        <taxon>Intrasporangium</taxon>
    </lineage>
</organism>
<evidence type="ECO:0000313" key="1">
    <source>
        <dbReference type="EMBL" id="EWT03222.1"/>
    </source>
</evidence>
<dbReference type="AlphaFoldDB" id="W9GDC3"/>
<name>W9GDC3_9MICO</name>
<reference evidence="1 2" key="1">
    <citation type="submission" date="2013-08" db="EMBL/GenBank/DDBJ databases">
        <title>Intrasporangium oryzae NRRL B-24470.</title>
        <authorList>
            <person name="Liu H."/>
            <person name="Wang G."/>
        </authorList>
    </citation>
    <scope>NUCLEOTIDE SEQUENCE [LARGE SCALE GENOMIC DNA]</scope>
    <source>
        <strain evidence="1 2">NRRL B-24470</strain>
    </source>
</reference>
<dbReference type="Proteomes" id="UP000019489">
    <property type="component" value="Unassembled WGS sequence"/>
</dbReference>
<keyword evidence="2" id="KW-1185">Reference proteome</keyword>
<proteinExistence type="predicted"/>
<comment type="caution">
    <text evidence="1">The sequence shown here is derived from an EMBL/GenBank/DDBJ whole genome shotgun (WGS) entry which is preliminary data.</text>
</comment>